<dbReference type="OrthoDB" id="10249888at2759"/>
<comment type="subcellular location">
    <subcellularLocation>
        <location evidence="1">Nucleus</location>
    </subcellularLocation>
</comment>
<comment type="caution">
    <text evidence="8">The sequence shown here is derived from an EMBL/GenBank/DDBJ whole genome shotgun (WGS) entry which is preliminary data.</text>
</comment>
<feature type="non-terminal residue" evidence="8">
    <location>
        <position position="234"/>
    </location>
</feature>
<protein>
    <recommendedName>
        <fullName evidence="2">protein-serine/threonine phosphatase</fullName>
        <ecNumber evidence="2">3.1.3.16</ecNumber>
    </recommendedName>
</protein>
<dbReference type="AlphaFoldDB" id="A0A9W8I2I3"/>
<dbReference type="InterPro" id="IPR011053">
    <property type="entry name" value="Single_hybrid_motif"/>
</dbReference>
<evidence type="ECO:0000256" key="5">
    <source>
        <dbReference type="ARBA" id="ARBA00047761"/>
    </source>
</evidence>
<name>A0A9W8I2I3_9FUNG</name>
<gene>
    <name evidence="8" type="primary">fcp1_2</name>
    <name evidence="8" type="ORF">IWW36_005834</name>
</gene>
<evidence type="ECO:0000256" key="4">
    <source>
        <dbReference type="ARBA" id="ARBA00023242"/>
    </source>
</evidence>
<evidence type="ECO:0000313" key="9">
    <source>
        <dbReference type="Proteomes" id="UP001139887"/>
    </source>
</evidence>
<evidence type="ECO:0000256" key="1">
    <source>
        <dbReference type="ARBA" id="ARBA00004123"/>
    </source>
</evidence>
<keyword evidence="4" id="KW-0539">Nucleus</keyword>
<evidence type="ECO:0000256" key="6">
    <source>
        <dbReference type="ARBA" id="ARBA00048336"/>
    </source>
</evidence>
<proteinExistence type="predicted"/>
<evidence type="ECO:0000256" key="2">
    <source>
        <dbReference type="ARBA" id="ARBA00013081"/>
    </source>
</evidence>
<dbReference type="GO" id="GO:0005634">
    <property type="term" value="C:nucleus"/>
    <property type="evidence" value="ECO:0007669"/>
    <property type="project" value="UniProtKB-SubCell"/>
</dbReference>
<accession>A0A9W8I2I3</accession>
<dbReference type="EMBL" id="JANBUW010001689">
    <property type="protein sequence ID" value="KAJ2842635.1"/>
    <property type="molecule type" value="Genomic_DNA"/>
</dbReference>
<comment type="catalytic activity">
    <reaction evidence="6">
        <text>O-phospho-L-threonyl-[protein] + H2O = L-threonyl-[protein] + phosphate</text>
        <dbReference type="Rhea" id="RHEA:47004"/>
        <dbReference type="Rhea" id="RHEA-COMP:11060"/>
        <dbReference type="Rhea" id="RHEA-COMP:11605"/>
        <dbReference type="ChEBI" id="CHEBI:15377"/>
        <dbReference type="ChEBI" id="CHEBI:30013"/>
        <dbReference type="ChEBI" id="CHEBI:43474"/>
        <dbReference type="ChEBI" id="CHEBI:61977"/>
        <dbReference type="EC" id="3.1.3.16"/>
    </reaction>
</comment>
<keyword evidence="9" id="KW-1185">Reference proteome</keyword>
<dbReference type="GO" id="GO:0008420">
    <property type="term" value="F:RNA polymerase II CTD heptapeptide repeat phosphatase activity"/>
    <property type="evidence" value="ECO:0007669"/>
    <property type="project" value="InterPro"/>
</dbReference>
<dbReference type="PANTHER" id="PTHR23081:SF36">
    <property type="entry name" value="RNA POLYMERASE II SUBUNIT A C-TERMINAL DOMAIN PHOSPHATASE"/>
    <property type="match status" value="1"/>
</dbReference>
<dbReference type="PANTHER" id="PTHR23081">
    <property type="entry name" value="RNA POLYMERASE II CTD PHOSPHATASE"/>
    <property type="match status" value="1"/>
</dbReference>
<evidence type="ECO:0000256" key="3">
    <source>
        <dbReference type="ARBA" id="ARBA00022801"/>
    </source>
</evidence>
<dbReference type="Gene3D" id="2.40.50.100">
    <property type="match status" value="1"/>
</dbReference>
<keyword evidence="3 8" id="KW-0378">Hydrolase</keyword>
<dbReference type="SUPFAM" id="SSF51230">
    <property type="entry name" value="Single hybrid motif"/>
    <property type="match status" value="1"/>
</dbReference>
<comment type="catalytic activity">
    <reaction evidence="5">
        <text>O-phospho-L-seryl-[protein] + H2O = L-seryl-[protein] + phosphate</text>
        <dbReference type="Rhea" id="RHEA:20629"/>
        <dbReference type="Rhea" id="RHEA-COMP:9863"/>
        <dbReference type="Rhea" id="RHEA-COMP:11604"/>
        <dbReference type="ChEBI" id="CHEBI:15377"/>
        <dbReference type="ChEBI" id="CHEBI:29999"/>
        <dbReference type="ChEBI" id="CHEBI:43474"/>
        <dbReference type="ChEBI" id="CHEBI:83421"/>
        <dbReference type="EC" id="3.1.3.16"/>
    </reaction>
</comment>
<sequence>MDNTKSLGIPKRHEPATIVEFKVRSGDSVDRQAPLLVYEYKKKISEQDPEAQDLTVFKALNKRANADGTYSLREFLRTPFEGTVTSINCAIGDLVKNGEVLVEIEMPCAHGAVFNGLCGLCGKDVSGVDNSGVPKTQANIDMFHEATGLRVSTDVAAAIDADTQSRLWEQKKLSLIIDLDQTIIHATDTSNPHFGSWLIENYKGPEQPDLLPPPSTDSSAQQLPPDIRSFFLPR</sequence>
<dbReference type="Gene3D" id="3.40.50.1000">
    <property type="entry name" value="HAD superfamily/HAD-like"/>
    <property type="match status" value="1"/>
</dbReference>
<feature type="region of interest" description="Disordered" evidence="7">
    <location>
        <begin position="205"/>
        <end position="225"/>
    </location>
</feature>
<evidence type="ECO:0000313" key="8">
    <source>
        <dbReference type="EMBL" id="KAJ2842635.1"/>
    </source>
</evidence>
<dbReference type="EC" id="3.1.3.16" evidence="2"/>
<evidence type="ECO:0000256" key="7">
    <source>
        <dbReference type="SAM" id="MobiDB-lite"/>
    </source>
</evidence>
<dbReference type="Proteomes" id="UP001139887">
    <property type="component" value="Unassembled WGS sequence"/>
</dbReference>
<dbReference type="InterPro" id="IPR023214">
    <property type="entry name" value="HAD_sf"/>
</dbReference>
<organism evidence="8 9">
    <name type="scientific">Coemansia brasiliensis</name>
    <dbReference type="NCBI Taxonomy" id="2650707"/>
    <lineage>
        <taxon>Eukaryota</taxon>
        <taxon>Fungi</taxon>
        <taxon>Fungi incertae sedis</taxon>
        <taxon>Zoopagomycota</taxon>
        <taxon>Kickxellomycotina</taxon>
        <taxon>Kickxellomycetes</taxon>
        <taxon>Kickxellales</taxon>
        <taxon>Kickxellaceae</taxon>
        <taxon>Coemansia</taxon>
    </lineage>
</organism>
<dbReference type="InterPro" id="IPR039189">
    <property type="entry name" value="Fcp1"/>
</dbReference>
<reference evidence="8" key="1">
    <citation type="submission" date="2022-07" db="EMBL/GenBank/DDBJ databases">
        <title>Phylogenomic reconstructions and comparative analyses of Kickxellomycotina fungi.</title>
        <authorList>
            <person name="Reynolds N.K."/>
            <person name="Stajich J.E."/>
            <person name="Barry K."/>
            <person name="Grigoriev I.V."/>
            <person name="Crous P."/>
            <person name="Smith M.E."/>
        </authorList>
    </citation>
    <scope>NUCLEOTIDE SEQUENCE</scope>
    <source>
        <strain evidence="8">NRRL 1566</strain>
    </source>
</reference>